<keyword evidence="5" id="KW-1015">Disulfide bond</keyword>
<dbReference type="GO" id="GO:0005576">
    <property type="term" value="C:extracellular region"/>
    <property type="evidence" value="ECO:0007669"/>
    <property type="project" value="UniProtKB-SubCell"/>
</dbReference>
<dbReference type="GO" id="GO:0005179">
    <property type="term" value="F:hormone activity"/>
    <property type="evidence" value="ECO:0007669"/>
    <property type="project" value="InterPro"/>
</dbReference>
<feature type="signal peptide" evidence="7">
    <location>
        <begin position="1"/>
        <end position="22"/>
    </location>
</feature>
<dbReference type="EMBL" id="BGPR01031423">
    <property type="protein sequence ID" value="GBO04494.1"/>
    <property type="molecule type" value="Genomic_DNA"/>
</dbReference>
<keyword evidence="4 7" id="KW-0732">Signal</keyword>
<dbReference type="SUPFAM" id="SSF56994">
    <property type="entry name" value="Insulin-like"/>
    <property type="match status" value="1"/>
</dbReference>
<comment type="similarity">
    <text evidence="1 6">Belongs to the insulin family.</text>
</comment>
<dbReference type="InterPro" id="IPR022352">
    <property type="entry name" value="Ins/IGF/rlx"/>
</dbReference>
<evidence type="ECO:0000313" key="9">
    <source>
        <dbReference type="EMBL" id="GBO04494.1"/>
    </source>
</evidence>
<protein>
    <recommendedName>
        <fullName evidence="8">Insulin-like domain-containing protein</fullName>
    </recommendedName>
</protein>
<keyword evidence="10" id="KW-1185">Reference proteome</keyword>
<dbReference type="OrthoDB" id="6505578at2759"/>
<dbReference type="Gene3D" id="1.10.100.10">
    <property type="entry name" value="Insulin-like"/>
    <property type="match status" value="1"/>
</dbReference>
<feature type="chain" id="PRO_5021241443" description="Insulin-like domain-containing protein" evidence="7">
    <location>
        <begin position="23"/>
        <end position="139"/>
    </location>
</feature>
<dbReference type="AlphaFoldDB" id="A0A4Y2TXS7"/>
<comment type="caution">
    <text evidence="9">The sequence shown here is derived from an EMBL/GenBank/DDBJ whole genome shotgun (WGS) entry which is preliminary data.</text>
</comment>
<dbReference type="Proteomes" id="UP000499080">
    <property type="component" value="Unassembled WGS sequence"/>
</dbReference>
<evidence type="ECO:0000256" key="4">
    <source>
        <dbReference type="ARBA" id="ARBA00022729"/>
    </source>
</evidence>
<dbReference type="InterPro" id="IPR036438">
    <property type="entry name" value="Insulin-like_sf"/>
</dbReference>
<comment type="subcellular location">
    <subcellularLocation>
        <location evidence="6">Secreted</location>
    </subcellularLocation>
</comment>
<dbReference type="PANTHER" id="PTHR13647:SF4">
    <property type="entry name" value="INSULIN-LIKE PEPTIDE 1-RELATED"/>
    <property type="match status" value="1"/>
</dbReference>
<dbReference type="SMART" id="SM00078">
    <property type="entry name" value="IlGF"/>
    <property type="match status" value="1"/>
</dbReference>
<feature type="domain" description="Insulin-like" evidence="8">
    <location>
        <begin position="38"/>
        <end position="136"/>
    </location>
</feature>
<evidence type="ECO:0000259" key="8">
    <source>
        <dbReference type="SMART" id="SM00078"/>
    </source>
</evidence>
<evidence type="ECO:0000256" key="2">
    <source>
        <dbReference type="ARBA" id="ARBA00011207"/>
    </source>
</evidence>
<comment type="subunit">
    <text evidence="2">Heterodimer of a B chain and an A chain linked by two disulfide bonds.</text>
</comment>
<sequence length="139" mass="15720">MFSLFQFVLLFTAWSLAVVSEGSTIMDPKRLMKRGNTLRVCGSELVNTLSLLCDGEYYDPNETNGVRRRSLIPAMIDPYQNWIAVALSSRARNEAEPHTSLDQLPTSPLYKRLQSRGITDECCRQSCSIANLLAYCRHD</sequence>
<dbReference type="InterPro" id="IPR016179">
    <property type="entry name" value="Insulin-like"/>
</dbReference>
<evidence type="ECO:0000256" key="3">
    <source>
        <dbReference type="ARBA" id="ARBA00022685"/>
    </source>
</evidence>
<proteinExistence type="inferred from homology"/>
<evidence type="ECO:0000313" key="10">
    <source>
        <dbReference type="Proteomes" id="UP000499080"/>
    </source>
</evidence>
<dbReference type="Pfam" id="PF00049">
    <property type="entry name" value="Insulin"/>
    <property type="match status" value="1"/>
</dbReference>
<evidence type="ECO:0000256" key="5">
    <source>
        <dbReference type="ARBA" id="ARBA00023157"/>
    </source>
</evidence>
<dbReference type="PRINTS" id="PR00276">
    <property type="entry name" value="INSULINFAMLY"/>
</dbReference>
<gene>
    <name evidence="9" type="ORF">AVEN_61585_1</name>
</gene>
<name>A0A4Y2TXS7_ARAVE</name>
<dbReference type="InterPro" id="IPR022353">
    <property type="entry name" value="Insulin_CS"/>
</dbReference>
<reference evidence="9 10" key="1">
    <citation type="journal article" date="2019" name="Sci. Rep.">
        <title>Orb-weaving spider Araneus ventricosus genome elucidates the spidroin gene catalogue.</title>
        <authorList>
            <person name="Kono N."/>
            <person name="Nakamura H."/>
            <person name="Ohtoshi R."/>
            <person name="Moran D.A.P."/>
            <person name="Shinohara A."/>
            <person name="Yoshida Y."/>
            <person name="Fujiwara M."/>
            <person name="Mori M."/>
            <person name="Tomita M."/>
            <person name="Arakawa K."/>
        </authorList>
    </citation>
    <scope>NUCLEOTIDE SEQUENCE [LARGE SCALE GENOMIC DNA]</scope>
</reference>
<dbReference type="PANTHER" id="PTHR13647">
    <property type="entry name" value="INSULIN-LIKE PEPTIDE 2-RELATED"/>
    <property type="match status" value="1"/>
</dbReference>
<evidence type="ECO:0000256" key="6">
    <source>
        <dbReference type="RuleBase" id="RU000406"/>
    </source>
</evidence>
<evidence type="ECO:0000256" key="1">
    <source>
        <dbReference type="ARBA" id="ARBA00009034"/>
    </source>
</evidence>
<organism evidence="9 10">
    <name type="scientific">Araneus ventricosus</name>
    <name type="common">Orbweaver spider</name>
    <name type="synonym">Epeira ventricosa</name>
    <dbReference type="NCBI Taxonomy" id="182803"/>
    <lineage>
        <taxon>Eukaryota</taxon>
        <taxon>Metazoa</taxon>
        <taxon>Ecdysozoa</taxon>
        <taxon>Arthropoda</taxon>
        <taxon>Chelicerata</taxon>
        <taxon>Arachnida</taxon>
        <taxon>Araneae</taxon>
        <taxon>Araneomorphae</taxon>
        <taxon>Entelegynae</taxon>
        <taxon>Araneoidea</taxon>
        <taxon>Araneidae</taxon>
        <taxon>Araneus</taxon>
    </lineage>
</organism>
<keyword evidence="3" id="KW-0165">Cleavage on pair of basic residues</keyword>
<evidence type="ECO:0000256" key="7">
    <source>
        <dbReference type="SAM" id="SignalP"/>
    </source>
</evidence>
<dbReference type="PROSITE" id="PS00262">
    <property type="entry name" value="INSULIN"/>
    <property type="match status" value="1"/>
</dbReference>
<keyword evidence="6" id="KW-0964">Secreted</keyword>
<accession>A0A4Y2TXS7</accession>